<accession>A0ABV7VJ46</accession>
<evidence type="ECO:0000313" key="1">
    <source>
        <dbReference type="EMBL" id="MFC3677535.1"/>
    </source>
</evidence>
<dbReference type="Proteomes" id="UP001595711">
    <property type="component" value="Unassembled WGS sequence"/>
</dbReference>
<dbReference type="EMBL" id="JBHRYJ010000004">
    <property type="protein sequence ID" value="MFC3677535.1"/>
    <property type="molecule type" value="Genomic_DNA"/>
</dbReference>
<name>A0ABV7VJ46_9PROT</name>
<dbReference type="InterPro" id="IPR009922">
    <property type="entry name" value="DUF1457"/>
</dbReference>
<dbReference type="RefSeq" id="WP_379729087.1">
    <property type="nucleotide sequence ID" value="NZ_JBHRYJ010000004.1"/>
</dbReference>
<protein>
    <submittedName>
        <fullName evidence="1">PAS domain-containing protein</fullName>
    </submittedName>
</protein>
<reference evidence="2" key="1">
    <citation type="journal article" date="2019" name="Int. J. Syst. Evol. Microbiol.">
        <title>The Global Catalogue of Microorganisms (GCM) 10K type strain sequencing project: providing services to taxonomists for standard genome sequencing and annotation.</title>
        <authorList>
            <consortium name="The Broad Institute Genomics Platform"/>
            <consortium name="The Broad Institute Genome Sequencing Center for Infectious Disease"/>
            <person name="Wu L."/>
            <person name="Ma J."/>
        </authorList>
    </citation>
    <scope>NUCLEOTIDE SEQUENCE [LARGE SCALE GENOMIC DNA]</scope>
    <source>
        <strain evidence="2">KCTC 42182</strain>
    </source>
</reference>
<dbReference type="Pfam" id="PF07310">
    <property type="entry name" value="PAS_5"/>
    <property type="match status" value="1"/>
</dbReference>
<gene>
    <name evidence="1" type="ORF">ACFOOQ_18415</name>
</gene>
<proteinExistence type="predicted"/>
<sequence length="179" mass="19654">MTPEVTGGPVPGTPALPVIEAVSDADRVRDPNVRQFLSLWFAEANAGRRPGKDFLDPLRLRFLLGSLSLLEVQKDPLRFRYRLAGTDVVQRLGTELTGKWLDDHPNPVFRPLLIQGARMVYHTGRPVYGGMDTRALGQDWSLEVVAVPLFAPDGSVGWIGAGQSFPPDKAERMPGQPIS</sequence>
<keyword evidence="2" id="KW-1185">Reference proteome</keyword>
<comment type="caution">
    <text evidence="1">The sequence shown here is derived from an EMBL/GenBank/DDBJ whole genome shotgun (WGS) entry which is preliminary data.</text>
</comment>
<evidence type="ECO:0000313" key="2">
    <source>
        <dbReference type="Proteomes" id="UP001595711"/>
    </source>
</evidence>
<organism evidence="1 2">
    <name type="scientific">Ferrovibrio xuzhouensis</name>
    <dbReference type="NCBI Taxonomy" id="1576914"/>
    <lineage>
        <taxon>Bacteria</taxon>
        <taxon>Pseudomonadati</taxon>
        <taxon>Pseudomonadota</taxon>
        <taxon>Alphaproteobacteria</taxon>
        <taxon>Rhodospirillales</taxon>
        <taxon>Rhodospirillaceae</taxon>
        <taxon>Ferrovibrio</taxon>
    </lineage>
</organism>